<proteinExistence type="predicted"/>
<comment type="caution">
    <text evidence="1">The sequence shown here is derived from an EMBL/GenBank/DDBJ whole genome shotgun (WGS) entry which is preliminary data.</text>
</comment>
<protein>
    <submittedName>
        <fullName evidence="1">Uncharacterized protein</fullName>
    </submittedName>
</protein>
<gene>
    <name evidence="1" type="ORF">DVH24_019956</name>
</gene>
<keyword evidence="2" id="KW-1185">Reference proteome</keyword>
<sequence>MCSVYENPYENSLKFDHGGGSSGSYIDDRYGGYNRSRSDLGSDPYGKQYDVGPDAGMVIVFMLTKSNSYTANIILDTVTAATVQHAIAYTGTSQGVYGARETINVWSLSIEHREATITKAQALGAVVHSQGPLFGGVQRNVKSSSDNVVVCWRSLDSLNFFYDGH</sequence>
<name>A0A498HZP6_MALDO</name>
<dbReference type="Proteomes" id="UP000290289">
    <property type="component" value="Chromosome 14"/>
</dbReference>
<dbReference type="AlphaFoldDB" id="A0A498HZP6"/>
<evidence type="ECO:0000313" key="1">
    <source>
        <dbReference type="EMBL" id="RXH77068.1"/>
    </source>
</evidence>
<organism evidence="1 2">
    <name type="scientific">Malus domestica</name>
    <name type="common">Apple</name>
    <name type="synonym">Pyrus malus</name>
    <dbReference type="NCBI Taxonomy" id="3750"/>
    <lineage>
        <taxon>Eukaryota</taxon>
        <taxon>Viridiplantae</taxon>
        <taxon>Streptophyta</taxon>
        <taxon>Embryophyta</taxon>
        <taxon>Tracheophyta</taxon>
        <taxon>Spermatophyta</taxon>
        <taxon>Magnoliopsida</taxon>
        <taxon>eudicotyledons</taxon>
        <taxon>Gunneridae</taxon>
        <taxon>Pentapetalae</taxon>
        <taxon>rosids</taxon>
        <taxon>fabids</taxon>
        <taxon>Rosales</taxon>
        <taxon>Rosaceae</taxon>
        <taxon>Amygdaloideae</taxon>
        <taxon>Maleae</taxon>
        <taxon>Malus</taxon>
    </lineage>
</organism>
<evidence type="ECO:0000313" key="2">
    <source>
        <dbReference type="Proteomes" id="UP000290289"/>
    </source>
</evidence>
<dbReference type="EMBL" id="RDQH01000340">
    <property type="protein sequence ID" value="RXH77068.1"/>
    <property type="molecule type" value="Genomic_DNA"/>
</dbReference>
<accession>A0A498HZP6</accession>
<reference evidence="1 2" key="1">
    <citation type="submission" date="2018-10" db="EMBL/GenBank/DDBJ databases">
        <title>A high-quality apple genome assembly.</title>
        <authorList>
            <person name="Hu J."/>
        </authorList>
    </citation>
    <scope>NUCLEOTIDE SEQUENCE [LARGE SCALE GENOMIC DNA]</scope>
    <source>
        <strain evidence="2">cv. HFTH1</strain>
        <tissue evidence="1">Young leaf</tissue>
    </source>
</reference>